<keyword evidence="4" id="KW-0805">Transcription regulation</keyword>
<evidence type="ECO:0000256" key="5">
    <source>
        <dbReference type="ARBA" id="ARBA00023163"/>
    </source>
</evidence>
<keyword evidence="9" id="KW-1185">Reference proteome</keyword>
<gene>
    <name evidence="8" type="ORF">ACFQGB_04935</name>
</gene>
<evidence type="ECO:0000259" key="6">
    <source>
        <dbReference type="PROSITE" id="PS50112"/>
    </source>
</evidence>
<reference evidence="8 9" key="1">
    <citation type="journal article" date="2019" name="Int. J. Syst. Evol. Microbiol.">
        <title>The Global Catalogue of Microorganisms (GCM) 10K type strain sequencing project: providing services to taxonomists for standard genome sequencing and annotation.</title>
        <authorList>
            <consortium name="The Broad Institute Genomics Platform"/>
            <consortium name="The Broad Institute Genome Sequencing Center for Infectious Disease"/>
            <person name="Wu L."/>
            <person name="Ma J."/>
        </authorList>
    </citation>
    <scope>NUCLEOTIDE SEQUENCE [LARGE SCALE GENOMIC DNA]</scope>
    <source>
        <strain evidence="8 9">GX26</strain>
    </source>
</reference>
<evidence type="ECO:0000256" key="1">
    <source>
        <dbReference type="ARBA" id="ARBA00022630"/>
    </source>
</evidence>
<dbReference type="AlphaFoldDB" id="A0ABD5VH63"/>
<comment type="caution">
    <text evidence="8">The sequence shown here is derived from an EMBL/GenBank/DDBJ whole genome shotgun (WGS) entry which is preliminary data.</text>
</comment>
<dbReference type="InterPro" id="IPR029016">
    <property type="entry name" value="GAF-like_dom_sf"/>
</dbReference>
<keyword evidence="1" id="KW-0285">Flavoprotein</keyword>
<dbReference type="PROSITE" id="PS50113">
    <property type="entry name" value="PAC"/>
    <property type="match status" value="1"/>
</dbReference>
<dbReference type="InterPro" id="IPR035965">
    <property type="entry name" value="PAS-like_dom_sf"/>
</dbReference>
<dbReference type="Pfam" id="PF13426">
    <property type="entry name" value="PAS_9"/>
    <property type="match status" value="1"/>
</dbReference>
<evidence type="ECO:0000259" key="7">
    <source>
        <dbReference type="PROSITE" id="PS50113"/>
    </source>
</evidence>
<dbReference type="SMART" id="SM00091">
    <property type="entry name" value="PAS"/>
    <property type="match status" value="1"/>
</dbReference>
<sequence>MFEEEPVPSRREAARAVPVTEAVKQQAMDAAPVGITLTDPSLPDNPLVYVNDAYERITGYSREDVIGRNCRLLQGPETREAPVAKMRAAVAEAEPVTVTLRNYRKDGELFWNRVELAPLFDDDGEVAFYVGFQLDVTRRKHAERAARERARAYRDERMALEAVLSRVDGLLADVSATVVQASTREELQAQVCRCVASTPEYAFAWVGEYGLSGETVDPVVGFGGEAGAPRRVDEVSLSFDDDDPVVAAVASNALQLRDASECVGGRLHGPEWPDRYGSVAVVPLSYGDVTYGVLAVYADEEGAFDEHERVVLASVGRTVATAINAVESHERVVADGVAEARLDVSGSELFPVVLAAGRECEVSFAGAEVANGEVSVLWDVSGVDAATVLETAAEFPELSTSVVVDGEDGCLVSMTGSMGELVEGLAARGVEVTSLSADGDGASLVLSIPAGCDGRDVVSTVQSRFPGATLSAYRSGERSVRTRREFVAALDADLTDRQRAALVRAHAAGFFETPRAVSGETLAASMGVSTSTFHEHLRAALGKVVGEVVDGIAPTDGPL</sequence>
<dbReference type="NCBIfam" id="TIGR00229">
    <property type="entry name" value="sensory_box"/>
    <property type="match status" value="1"/>
</dbReference>
<dbReference type="Pfam" id="PF13185">
    <property type="entry name" value="GAF_2"/>
    <property type="match status" value="1"/>
</dbReference>
<protein>
    <submittedName>
        <fullName evidence="8">Bacterio-opsin activator domain-containing protein</fullName>
    </submittedName>
</protein>
<organism evidence="8 9">
    <name type="scientific">Halorubellus litoreus</name>
    <dbReference type="NCBI Taxonomy" id="755308"/>
    <lineage>
        <taxon>Archaea</taxon>
        <taxon>Methanobacteriati</taxon>
        <taxon>Methanobacteriota</taxon>
        <taxon>Stenosarchaea group</taxon>
        <taxon>Halobacteria</taxon>
        <taxon>Halobacteriales</taxon>
        <taxon>Halorubellaceae</taxon>
        <taxon>Halorubellus</taxon>
    </lineage>
</organism>
<keyword evidence="3" id="KW-0157">Chromophore</keyword>
<dbReference type="SMART" id="SM00086">
    <property type="entry name" value="PAC"/>
    <property type="match status" value="1"/>
</dbReference>
<dbReference type="Pfam" id="PF04967">
    <property type="entry name" value="HTH_10"/>
    <property type="match status" value="1"/>
</dbReference>
<keyword evidence="2" id="KW-0288">FMN</keyword>
<evidence type="ECO:0000256" key="3">
    <source>
        <dbReference type="ARBA" id="ARBA00022991"/>
    </source>
</evidence>
<dbReference type="EMBL" id="JBHSXN010000001">
    <property type="protein sequence ID" value="MFC6952201.1"/>
    <property type="molecule type" value="Genomic_DNA"/>
</dbReference>
<evidence type="ECO:0000313" key="8">
    <source>
        <dbReference type="EMBL" id="MFC6952201.1"/>
    </source>
</evidence>
<feature type="domain" description="PAS" evidence="6">
    <location>
        <begin position="20"/>
        <end position="93"/>
    </location>
</feature>
<dbReference type="InterPro" id="IPR001610">
    <property type="entry name" value="PAC"/>
</dbReference>
<dbReference type="Proteomes" id="UP001596395">
    <property type="component" value="Unassembled WGS sequence"/>
</dbReference>
<dbReference type="CDD" id="cd00130">
    <property type="entry name" value="PAS"/>
    <property type="match status" value="1"/>
</dbReference>
<dbReference type="SUPFAM" id="SSF55781">
    <property type="entry name" value="GAF domain-like"/>
    <property type="match status" value="1"/>
</dbReference>
<dbReference type="InterPro" id="IPR000014">
    <property type="entry name" value="PAS"/>
</dbReference>
<evidence type="ECO:0000256" key="4">
    <source>
        <dbReference type="ARBA" id="ARBA00023015"/>
    </source>
</evidence>
<accession>A0ABD5VH63</accession>
<dbReference type="InterPro" id="IPR031803">
    <property type="entry name" value="BAT_GAF/HTH-assoc"/>
</dbReference>
<proteinExistence type="predicted"/>
<feature type="domain" description="PAC" evidence="7">
    <location>
        <begin position="96"/>
        <end position="148"/>
    </location>
</feature>
<dbReference type="PANTHER" id="PTHR47429:SF2">
    <property type="entry name" value="PROTEIN TWIN LOV 1"/>
    <property type="match status" value="1"/>
</dbReference>
<dbReference type="RefSeq" id="WP_336349192.1">
    <property type="nucleotide sequence ID" value="NZ_JAZAQL010000001.1"/>
</dbReference>
<evidence type="ECO:0000313" key="9">
    <source>
        <dbReference type="Proteomes" id="UP001596395"/>
    </source>
</evidence>
<dbReference type="InterPro" id="IPR000700">
    <property type="entry name" value="PAS-assoc_C"/>
</dbReference>
<dbReference type="PANTHER" id="PTHR47429">
    <property type="entry name" value="PROTEIN TWIN LOV 1"/>
    <property type="match status" value="1"/>
</dbReference>
<keyword evidence="5" id="KW-0804">Transcription</keyword>
<dbReference type="PROSITE" id="PS50112">
    <property type="entry name" value="PAS"/>
    <property type="match status" value="1"/>
</dbReference>
<evidence type="ECO:0000256" key="2">
    <source>
        <dbReference type="ARBA" id="ARBA00022643"/>
    </source>
</evidence>
<dbReference type="InterPro" id="IPR003018">
    <property type="entry name" value="GAF"/>
</dbReference>
<dbReference type="Gene3D" id="3.30.450.40">
    <property type="match status" value="1"/>
</dbReference>
<name>A0ABD5VH63_9EURY</name>
<dbReference type="Gene3D" id="3.30.450.20">
    <property type="entry name" value="PAS domain"/>
    <property type="match status" value="1"/>
</dbReference>
<dbReference type="Pfam" id="PF15915">
    <property type="entry name" value="BAT"/>
    <property type="match status" value="1"/>
</dbReference>
<dbReference type="SUPFAM" id="SSF55785">
    <property type="entry name" value="PYP-like sensor domain (PAS domain)"/>
    <property type="match status" value="1"/>
</dbReference>
<dbReference type="InterPro" id="IPR007050">
    <property type="entry name" value="HTH_bacterioopsin"/>
</dbReference>